<feature type="region of interest" description="Disordered" evidence="1">
    <location>
        <begin position="1"/>
        <end position="20"/>
    </location>
</feature>
<dbReference type="EMBL" id="ML210520">
    <property type="protein sequence ID" value="TFK17377.1"/>
    <property type="molecule type" value="Genomic_DNA"/>
</dbReference>
<dbReference type="OrthoDB" id="3358442at2759"/>
<keyword evidence="3" id="KW-1185">Reference proteome</keyword>
<gene>
    <name evidence="2" type="ORF">FA15DRAFT_332467</name>
</gene>
<accession>A0A5C3KC95</accession>
<feature type="region of interest" description="Disordered" evidence="1">
    <location>
        <begin position="161"/>
        <end position="187"/>
    </location>
</feature>
<dbReference type="STRING" id="230819.A0A5C3KC95"/>
<feature type="compositionally biased region" description="Polar residues" evidence="1">
    <location>
        <begin position="169"/>
        <end position="187"/>
    </location>
</feature>
<proteinExistence type="predicted"/>
<reference evidence="2 3" key="1">
    <citation type="journal article" date="2019" name="Nat. Ecol. Evol.">
        <title>Megaphylogeny resolves global patterns of mushroom evolution.</title>
        <authorList>
            <person name="Varga T."/>
            <person name="Krizsan K."/>
            <person name="Foldi C."/>
            <person name="Dima B."/>
            <person name="Sanchez-Garcia M."/>
            <person name="Sanchez-Ramirez S."/>
            <person name="Szollosi G.J."/>
            <person name="Szarkandi J.G."/>
            <person name="Papp V."/>
            <person name="Albert L."/>
            <person name="Andreopoulos W."/>
            <person name="Angelini C."/>
            <person name="Antonin V."/>
            <person name="Barry K.W."/>
            <person name="Bougher N.L."/>
            <person name="Buchanan P."/>
            <person name="Buyck B."/>
            <person name="Bense V."/>
            <person name="Catcheside P."/>
            <person name="Chovatia M."/>
            <person name="Cooper J."/>
            <person name="Damon W."/>
            <person name="Desjardin D."/>
            <person name="Finy P."/>
            <person name="Geml J."/>
            <person name="Haridas S."/>
            <person name="Hughes K."/>
            <person name="Justo A."/>
            <person name="Karasinski D."/>
            <person name="Kautmanova I."/>
            <person name="Kiss B."/>
            <person name="Kocsube S."/>
            <person name="Kotiranta H."/>
            <person name="LaButti K.M."/>
            <person name="Lechner B.E."/>
            <person name="Liimatainen K."/>
            <person name="Lipzen A."/>
            <person name="Lukacs Z."/>
            <person name="Mihaltcheva S."/>
            <person name="Morgado L.N."/>
            <person name="Niskanen T."/>
            <person name="Noordeloos M.E."/>
            <person name="Ohm R.A."/>
            <person name="Ortiz-Santana B."/>
            <person name="Ovrebo C."/>
            <person name="Racz N."/>
            <person name="Riley R."/>
            <person name="Savchenko A."/>
            <person name="Shiryaev A."/>
            <person name="Soop K."/>
            <person name="Spirin V."/>
            <person name="Szebenyi C."/>
            <person name="Tomsovsky M."/>
            <person name="Tulloss R.E."/>
            <person name="Uehling J."/>
            <person name="Grigoriev I.V."/>
            <person name="Vagvolgyi C."/>
            <person name="Papp T."/>
            <person name="Martin F.M."/>
            <person name="Miettinen O."/>
            <person name="Hibbett D.S."/>
            <person name="Nagy L.G."/>
        </authorList>
    </citation>
    <scope>NUCLEOTIDE SEQUENCE [LARGE SCALE GENOMIC DNA]</scope>
    <source>
        <strain evidence="2 3">CBS 121175</strain>
    </source>
</reference>
<feature type="compositionally biased region" description="Basic and acidic residues" evidence="1">
    <location>
        <begin position="140"/>
        <end position="149"/>
    </location>
</feature>
<protein>
    <submittedName>
        <fullName evidence="2">Uncharacterized protein</fullName>
    </submittedName>
</protein>
<feature type="region of interest" description="Disordered" evidence="1">
    <location>
        <begin position="112"/>
        <end position="149"/>
    </location>
</feature>
<evidence type="ECO:0000313" key="3">
    <source>
        <dbReference type="Proteomes" id="UP000307440"/>
    </source>
</evidence>
<feature type="compositionally biased region" description="Polar residues" evidence="1">
    <location>
        <begin position="1"/>
        <end position="12"/>
    </location>
</feature>
<dbReference type="AlphaFoldDB" id="A0A5C3KC95"/>
<evidence type="ECO:0000313" key="2">
    <source>
        <dbReference type="EMBL" id="TFK17377.1"/>
    </source>
</evidence>
<evidence type="ECO:0000256" key="1">
    <source>
        <dbReference type="SAM" id="MobiDB-lite"/>
    </source>
</evidence>
<organism evidence="2 3">
    <name type="scientific">Coprinopsis marcescibilis</name>
    <name type="common">Agaric fungus</name>
    <name type="synonym">Psathyrella marcescibilis</name>
    <dbReference type="NCBI Taxonomy" id="230819"/>
    <lineage>
        <taxon>Eukaryota</taxon>
        <taxon>Fungi</taxon>
        <taxon>Dikarya</taxon>
        <taxon>Basidiomycota</taxon>
        <taxon>Agaricomycotina</taxon>
        <taxon>Agaricomycetes</taxon>
        <taxon>Agaricomycetidae</taxon>
        <taxon>Agaricales</taxon>
        <taxon>Agaricineae</taxon>
        <taxon>Psathyrellaceae</taxon>
        <taxon>Coprinopsis</taxon>
    </lineage>
</organism>
<dbReference type="Proteomes" id="UP000307440">
    <property type="component" value="Unassembled WGS sequence"/>
</dbReference>
<name>A0A5C3KC95_COPMA</name>
<sequence length="187" mass="20607">MTSDAQDTTEQEPSLAMDPIWSTSRTARQIYDLGGVEKDITRLLRLAATSVALLTLPQTDGPGDKLPQDGERSEQFVVEVGEYFERLNSIQSNIRSGLSHVRRSRIAPSAIIAPPQDFVPPSLGVGRPNDLRNPSTKNRGLQEEKVDRDAWHGILEALTRLKEARDAESQGNTKPSEPSQSSDAMEE</sequence>